<dbReference type="GO" id="GO:0031398">
    <property type="term" value="P:positive regulation of protein ubiquitination"/>
    <property type="evidence" value="ECO:0007669"/>
    <property type="project" value="TreeGrafter"/>
</dbReference>
<dbReference type="SMART" id="SM00238">
    <property type="entry name" value="BIR"/>
    <property type="match status" value="1"/>
</dbReference>
<dbReference type="PANTHER" id="PTHR10044:SF139">
    <property type="entry name" value="DEATH-ASSOCIATED INHIBITOR OF APOPTOSIS 2"/>
    <property type="match status" value="1"/>
</dbReference>
<dbReference type="Gene3D" id="1.10.8.10">
    <property type="entry name" value="DNA helicase RuvA subunit, C-terminal domain"/>
    <property type="match status" value="1"/>
</dbReference>
<keyword evidence="1" id="KW-0053">Apoptosis</keyword>
<organism evidence="3 4">
    <name type="scientific">Lingula anatina</name>
    <name type="common">Brachiopod</name>
    <name type="synonym">Lingula unguis</name>
    <dbReference type="NCBI Taxonomy" id="7574"/>
    <lineage>
        <taxon>Eukaryota</taxon>
        <taxon>Metazoa</taxon>
        <taxon>Spiralia</taxon>
        <taxon>Lophotrochozoa</taxon>
        <taxon>Brachiopoda</taxon>
        <taxon>Linguliformea</taxon>
        <taxon>Lingulata</taxon>
        <taxon>Lingulida</taxon>
        <taxon>Linguloidea</taxon>
        <taxon>Lingulidae</taxon>
        <taxon>Lingula</taxon>
    </lineage>
</organism>
<dbReference type="SUPFAM" id="SSF57924">
    <property type="entry name" value="Inhibitor of apoptosis (IAP) repeat"/>
    <property type="match status" value="1"/>
</dbReference>
<dbReference type="GO" id="GO:0005634">
    <property type="term" value="C:nucleus"/>
    <property type="evidence" value="ECO:0007669"/>
    <property type="project" value="TreeGrafter"/>
</dbReference>
<evidence type="ECO:0000313" key="4">
    <source>
        <dbReference type="RefSeq" id="XP_013418150.1"/>
    </source>
</evidence>
<proteinExistence type="predicted"/>
<dbReference type="Gene3D" id="1.10.1170.10">
    <property type="entry name" value="Inhibitor Of Apoptosis Protein (2mihbC-IAP-1), Chain A"/>
    <property type="match status" value="1"/>
</dbReference>
<feature type="compositionally biased region" description="Polar residues" evidence="2">
    <location>
        <begin position="9"/>
        <end position="19"/>
    </location>
</feature>
<dbReference type="Pfam" id="PF00653">
    <property type="entry name" value="BIR"/>
    <property type="match status" value="1"/>
</dbReference>
<dbReference type="PROSITE" id="PS50143">
    <property type="entry name" value="BIR_REPEAT_2"/>
    <property type="match status" value="1"/>
</dbReference>
<evidence type="ECO:0000256" key="2">
    <source>
        <dbReference type="SAM" id="MobiDB-lite"/>
    </source>
</evidence>
<dbReference type="PROSITE" id="PS01282">
    <property type="entry name" value="BIR_REPEAT_1"/>
    <property type="match status" value="1"/>
</dbReference>
<protein>
    <submittedName>
        <fullName evidence="4">E3 ubiquitin-protein ligase XIAP-like</fullName>
    </submittedName>
</protein>
<reference evidence="4" key="1">
    <citation type="submission" date="2025-08" db="UniProtKB">
        <authorList>
            <consortium name="RefSeq"/>
        </authorList>
    </citation>
    <scope>IDENTIFICATION</scope>
    <source>
        <tissue evidence="4">Gonads</tissue>
    </source>
</reference>
<dbReference type="FunFam" id="1.10.1170.10:FF:000003">
    <property type="entry name" value="E3 ubiquitin-protein ligase XIAP"/>
    <property type="match status" value="1"/>
</dbReference>
<dbReference type="InterPro" id="IPR050784">
    <property type="entry name" value="IAP"/>
</dbReference>
<name>A0A1S3K698_LINAN</name>
<dbReference type="GO" id="GO:0006915">
    <property type="term" value="P:apoptotic process"/>
    <property type="evidence" value="ECO:0007669"/>
    <property type="project" value="UniProtKB-KW"/>
</dbReference>
<dbReference type="GeneID" id="106179165"/>
<keyword evidence="3" id="KW-1185">Reference proteome</keyword>
<gene>
    <name evidence="4" type="primary">LOC106179165</name>
</gene>
<dbReference type="CDD" id="cd00022">
    <property type="entry name" value="BIR"/>
    <property type="match status" value="1"/>
</dbReference>
<dbReference type="RefSeq" id="XP_013418150.1">
    <property type="nucleotide sequence ID" value="XM_013562696.1"/>
</dbReference>
<dbReference type="GO" id="GO:0043027">
    <property type="term" value="F:cysteine-type endopeptidase inhibitor activity involved in apoptotic process"/>
    <property type="evidence" value="ECO:0007669"/>
    <property type="project" value="TreeGrafter"/>
</dbReference>
<dbReference type="STRING" id="7574.A0A1S3K698"/>
<dbReference type="InParanoid" id="A0A1S3K698"/>
<evidence type="ECO:0000256" key="1">
    <source>
        <dbReference type="ARBA" id="ARBA00022703"/>
    </source>
</evidence>
<dbReference type="GO" id="GO:0005737">
    <property type="term" value="C:cytoplasm"/>
    <property type="evidence" value="ECO:0007669"/>
    <property type="project" value="TreeGrafter"/>
</dbReference>
<dbReference type="GO" id="GO:0051726">
    <property type="term" value="P:regulation of cell cycle"/>
    <property type="evidence" value="ECO:0007669"/>
    <property type="project" value="TreeGrafter"/>
</dbReference>
<dbReference type="GO" id="GO:0043066">
    <property type="term" value="P:negative regulation of apoptotic process"/>
    <property type="evidence" value="ECO:0007669"/>
    <property type="project" value="TreeGrafter"/>
</dbReference>
<dbReference type="PANTHER" id="PTHR10044">
    <property type="entry name" value="INHIBITOR OF APOPTOSIS"/>
    <property type="match status" value="1"/>
</dbReference>
<dbReference type="KEGG" id="lak:106179165"/>
<evidence type="ECO:0000313" key="3">
    <source>
        <dbReference type="Proteomes" id="UP000085678"/>
    </source>
</evidence>
<dbReference type="AlphaFoldDB" id="A0A1S3K698"/>
<sequence>MALCKNRINHPQGQPTPSRSEIPINWIRDCFSEVYIRTFVGLKRMLKKEGENKKEEEKTRAKPKDRQKKYIFKGQRYYSLCPPVQQRQSREQSSTQQNNLLFDDNPIVTERPKHPQYAIEQNRILTFENWPVSKRQTPRELSIAGFYYAGFGDNVKCFFCGGELRNWEPQDDVWTEHARWFPNCGYVKQCKGVTFIREILQRNSANCQFSGQVGRSPHTHQIEAREIEARLDTPSVQKIIEIMGYSRIAVRKAIENRLKSVGDDFPNLLSLVEAIGEIEERQELEVVDGDSCWRGDPQNGLLHSGQSVHPMNGKVVVE</sequence>
<dbReference type="GO" id="GO:0061630">
    <property type="term" value="F:ubiquitin protein ligase activity"/>
    <property type="evidence" value="ECO:0007669"/>
    <property type="project" value="TreeGrafter"/>
</dbReference>
<dbReference type="OrthoDB" id="6152041at2759"/>
<accession>A0A1S3K698</accession>
<dbReference type="Proteomes" id="UP000085678">
    <property type="component" value="Unplaced"/>
</dbReference>
<dbReference type="InterPro" id="IPR001370">
    <property type="entry name" value="BIR_rpt"/>
</dbReference>
<feature type="region of interest" description="Disordered" evidence="2">
    <location>
        <begin position="1"/>
        <end position="21"/>
    </location>
</feature>